<proteinExistence type="predicted"/>
<evidence type="ECO:0000313" key="3">
    <source>
        <dbReference type="Proteomes" id="UP001470230"/>
    </source>
</evidence>
<evidence type="ECO:0000256" key="1">
    <source>
        <dbReference type="SAM" id="MobiDB-lite"/>
    </source>
</evidence>
<comment type="caution">
    <text evidence="2">The sequence shown here is derived from an EMBL/GenBank/DDBJ whole genome shotgun (WGS) entry which is preliminary data.</text>
</comment>
<feature type="compositionally biased region" description="Polar residues" evidence="1">
    <location>
        <begin position="84"/>
        <end position="101"/>
    </location>
</feature>
<organism evidence="2 3">
    <name type="scientific">Tritrichomonas musculus</name>
    <dbReference type="NCBI Taxonomy" id="1915356"/>
    <lineage>
        <taxon>Eukaryota</taxon>
        <taxon>Metamonada</taxon>
        <taxon>Parabasalia</taxon>
        <taxon>Tritrichomonadida</taxon>
        <taxon>Tritrichomonadidae</taxon>
        <taxon>Tritrichomonas</taxon>
    </lineage>
</organism>
<name>A0ABR2IZ63_9EUKA</name>
<dbReference type="Proteomes" id="UP001470230">
    <property type="component" value="Unassembled WGS sequence"/>
</dbReference>
<dbReference type="EMBL" id="JAPFFF010000014">
    <property type="protein sequence ID" value="KAK8870927.1"/>
    <property type="molecule type" value="Genomic_DNA"/>
</dbReference>
<keyword evidence="3" id="KW-1185">Reference proteome</keyword>
<feature type="compositionally biased region" description="Basic and acidic residues" evidence="1">
    <location>
        <begin position="71"/>
        <end position="81"/>
    </location>
</feature>
<feature type="region of interest" description="Disordered" evidence="1">
    <location>
        <begin position="67"/>
        <end position="101"/>
    </location>
</feature>
<evidence type="ECO:0000313" key="2">
    <source>
        <dbReference type="EMBL" id="KAK8870927.1"/>
    </source>
</evidence>
<gene>
    <name evidence="2" type="ORF">M9Y10_008840</name>
</gene>
<sequence length="101" mass="11404">MTEEEEDTIVNLPDSDPIPEILIVESSDGRAASDQLSNEEEEVIIEEEEIIDEEFANFSSIPFSTPNLEEEFLHPNPDTKKQINKTPPSSQKNRSNCCILI</sequence>
<protein>
    <submittedName>
        <fullName evidence="2">Uncharacterized protein</fullName>
    </submittedName>
</protein>
<reference evidence="2 3" key="1">
    <citation type="submission" date="2024-04" db="EMBL/GenBank/DDBJ databases">
        <title>Tritrichomonas musculus Genome.</title>
        <authorList>
            <person name="Alves-Ferreira E."/>
            <person name="Grigg M."/>
            <person name="Lorenzi H."/>
            <person name="Galac M."/>
        </authorList>
    </citation>
    <scope>NUCLEOTIDE SEQUENCE [LARGE SCALE GENOMIC DNA]</scope>
    <source>
        <strain evidence="2 3">EAF2021</strain>
    </source>
</reference>
<accession>A0ABR2IZ63</accession>